<organism evidence="14 15">
    <name type="scientific">Litoribacillus peritrichatus</name>
    <dbReference type="NCBI Taxonomy" id="718191"/>
    <lineage>
        <taxon>Bacteria</taxon>
        <taxon>Pseudomonadati</taxon>
        <taxon>Pseudomonadota</taxon>
        <taxon>Gammaproteobacteria</taxon>
        <taxon>Oceanospirillales</taxon>
        <taxon>Oceanospirillaceae</taxon>
        <taxon>Litoribacillus</taxon>
    </lineage>
</organism>
<sequence length="413" mass="47065">MKTYLVGGAVRDKLLNIPSYDRDWVVVGSTPEQMEQLGYRSVGKDFPVFLHPETQEEHALARMEKKQGHGYQGFECQFSPDVTLEEDLLRRDLTINAMALDEKGNLVDPYNGQQDINNKQLRHVSEAFIEDPLRVLRVARFAARFHHLGFTVAPETLQLMTSLSRSGELNYLTAERVWKETERALSERSPQVYFETLRACNALQVIFPEIDNLFGVPQRKEYHPEVDTGIHTMMVLEQAAGLSESLEVRFSALTHDLGKAVTPKHVLPKHIGHEKEGLPLIKQLCERLKVPNKPKELALLVGELHTKCHTVFELKPSTLLKLLNQLDCWRKPERFNQFLTSCEADARGRTGFENRAYPQANYLQGAYQACLQVNAGNLAKSGLKGVAIRDELTRQRVDLLRQYKQANVKPDRI</sequence>
<evidence type="ECO:0000256" key="1">
    <source>
        <dbReference type="ARBA" id="ARBA00022596"/>
    </source>
</evidence>
<keyword evidence="12" id="KW-0511">Multifunctional enzyme</keyword>
<dbReference type="Pfam" id="PF01966">
    <property type="entry name" value="HD"/>
    <property type="match status" value="1"/>
</dbReference>
<dbReference type="InterPro" id="IPR002646">
    <property type="entry name" value="PolA_pol_head_dom"/>
</dbReference>
<evidence type="ECO:0000313" key="14">
    <source>
        <dbReference type="EMBL" id="GAA3910128.1"/>
    </source>
</evidence>
<evidence type="ECO:0000256" key="10">
    <source>
        <dbReference type="ARBA" id="ARBA00022842"/>
    </source>
</evidence>
<comment type="subunit">
    <text evidence="12">Monomer. Can also form homodimers and oligomers.</text>
</comment>
<keyword evidence="5 12" id="KW-0479">Metal-binding</keyword>
<comment type="catalytic activity">
    <reaction evidence="12">
        <text>a tRNA precursor + 2 CTP + ATP = a tRNA with a 3' CCA end + 3 diphosphate</text>
        <dbReference type="Rhea" id="RHEA:14433"/>
        <dbReference type="Rhea" id="RHEA-COMP:10465"/>
        <dbReference type="Rhea" id="RHEA-COMP:10468"/>
        <dbReference type="ChEBI" id="CHEBI:30616"/>
        <dbReference type="ChEBI" id="CHEBI:33019"/>
        <dbReference type="ChEBI" id="CHEBI:37563"/>
        <dbReference type="ChEBI" id="CHEBI:74896"/>
        <dbReference type="ChEBI" id="CHEBI:83071"/>
        <dbReference type="EC" id="2.7.7.72"/>
    </reaction>
</comment>
<dbReference type="SUPFAM" id="SSF81891">
    <property type="entry name" value="Poly A polymerase C-terminal region-like"/>
    <property type="match status" value="1"/>
</dbReference>
<evidence type="ECO:0000256" key="7">
    <source>
        <dbReference type="ARBA" id="ARBA00022800"/>
    </source>
</evidence>
<dbReference type="InterPro" id="IPR043519">
    <property type="entry name" value="NT_sf"/>
</dbReference>
<dbReference type="CDD" id="cd05398">
    <property type="entry name" value="NT_ClassII-CCAase"/>
    <property type="match status" value="1"/>
</dbReference>
<feature type="binding site" evidence="12">
    <location>
        <position position="8"/>
    </location>
    <ligand>
        <name>ATP</name>
        <dbReference type="ChEBI" id="CHEBI:30616"/>
    </ligand>
</feature>
<evidence type="ECO:0000256" key="3">
    <source>
        <dbReference type="ARBA" id="ARBA00022694"/>
    </source>
</evidence>
<evidence type="ECO:0000313" key="15">
    <source>
        <dbReference type="Proteomes" id="UP001501565"/>
    </source>
</evidence>
<feature type="binding site" evidence="12">
    <location>
        <position position="91"/>
    </location>
    <ligand>
        <name>CTP</name>
        <dbReference type="ChEBI" id="CHEBI:37563"/>
    </ligand>
</feature>
<evidence type="ECO:0000256" key="9">
    <source>
        <dbReference type="ARBA" id="ARBA00022840"/>
    </source>
</evidence>
<dbReference type="Proteomes" id="UP001501565">
    <property type="component" value="Unassembled WGS sequence"/>
</dbReference>
<dbReference type="RefSeq" id="WP_344794344.1">
    <property type="nucleotide sequence ID" value="NZ_BAABBN010000002.1"/>
</dbReference>
<dbReference type="EMBL" id="BAABBN010000002">
    <property type="protein sequence ID" value="GAA3910128.1"/>
    <property type="molecule type" value="Genomic_DNA"/>
</dbReference>
<name>A0ABP7LYU7_9GAMM</name>
<comment type="miscellaneous">
    <text evidence="12">A single active site specifically recognizes both ATP and CTP and is responsible for their addition.</text>
</comment>
<keyword evidence="10 12" id="KW-0460">Magnesium</keyword>
<evidence type="ECO:0000256" key="12">
    <source>
        <dbReference type="HAMAP-Rule" id="MF_01261"/>
    </source>
</evidence>
<feature type="binding site" evidence="12">
    <location>
        <position position="11"/>
    </location>
    <ligand>
        <name>CTP</name>
        <dbReference type="ChEBI" id="CHEBI:37563"/>
    </ligand>
</feature>
<dbReference type="HAMAP" id="MF_01262">
    <property type="entry name" value="CCA_bact_type2"/>
    <property type="match status" value="1"/>
</dbReference>
<dbReference type="NCBIfam" id="NF008137">
    <property type="entry name" value="PRK10885.1"/>
    <property type="match status" value="1"/>
</dbReference>
<comment type="domain">
    <text evidence="12">Comprises two domains: an N-terminal domain containing the nucleotidyltransferase activity and a C-terminal HD domain associated with both phosphodiesterase and phosphatase activities.</text>
</comment>
<dbReference type="PANTHER" id="PTHR47545:SF1">
    <property type="entry name" value="MULTIFUNCTIONAL CCA PROTEIN"/>
    <property type="match status" value="1"/>
</dbReference>
<evidence type="ECO:0000256" key="5">
    <source>
        <dbReference type="ARBA" id="ARBA00022723"/>
    </source>
</evidence>
<keyword evidence="2 12" id="KW-0808">Transferase</keyword>
<feature type="binding site" evidence="12">
    <location>
        <position position="137"/>
    </location>
    <ligand>
        <name>CTP</name>
        <dbReference type="ChEBI" id="CHEBI:37563"/>
    </ligand>
</feature>
<feature type="binding site" evidence="12">
    <location>
        <position position="11"/>
    </location>
    <ligand>
        <name>ATP</name>
        <dbReference type="ChEBI" id="CHEBI:30616"/>
    </ligand>
</feature>
<evidence type="ECO:0000256" key="8">
    <source>
        <dbReference type="ARBA" id="ARBA00022801"/>
    </source>
</evidence>
<dbReference type="PANTHER" id="PTHR47545">
    <property type="entry name" value="MULTIFUNCTIONAL CCA PROTEIN"/>
    <property type="match status" value="1"/>
</dbReference>
<comment type="cofactor">
    <cofactor evidence="12">
        <name>Mg(2+)</name>
        <dbReference type="ChEBI" id="CHEBI:18420"/>
    </cofactor>
    <text evidence="12">Magnesium is required for nucleotidyltransferase activity.</text>
</comment>
<proteinExistence type="inferred from homology"/>
<dbReference type="PROSITE" id="PS51831">
    <property type="entry name" value="HD"/>
    <property type="match status" value="1"/>
</dbReference>
<dbReference type="InterPro" id="IPR032828">
    <property type="entry name" value="PolyA_RNA-bd"/>
</dbReference>
<dbReference type="InterPro" id="IPR012006">
    <property type="entry name" value="CCA_bact"/>
</dbReference>
<dbReference type="CDD" id="cd00077">
    <property type="entry name" value="HDc"/>
    <property type="match status" value="1"/>
</dbReference>
<evidence type="ECO:0000256" key="6">
    <source>
        <dbReference type="ARBA" id="ARBA00022741"/>
    </source>
</evidence>
<feature type="binding site" evidence="12">
    <location>
        <position position="23"/>
    </location>
    <ligand>
        <name>Mg(2+)</name>
        <dbReference type="ChEBI" id="CHEBI:18420"/>
    </ligand>
</feature>
<comment type="similarity">
    <text evidence="12">Belongs to the tRNA nucleotidyltransferase/poly(A) polymerase family. Bacterial CCA-adding enzyme type 1 subfamily.</text>
</comment>
<gene>
    <name evidence="12" type="primary">cca</name>
    <name evidence="14" type="ORF">GCM10022277_01000</name>
</gene>
<keyword evidence="9 12" id="KW-0067">ATP-binding</keyword>
<dbReference type="EC" id="3.1.3.-" evidence="12"/>
<reference evidence="15" key="1">
    <citation type="journal article" date="2019" name="Int. J. Syst. Evol. Microbiol.">
        <title>The Global Catalogue of Microorganisms (GCM) 10K type strain sequencing project: providing services to taxonomists for standard genome sequencing and annotation.</title>
        <authorList>
            <consortium name="The Broad Institute Genomics Platform"/>
            <consortium name="The Broad Institute Genome Sequencing Center for Infectious Disease"/>
            <person name="Wu L."/>
            <person name="Ma J."/>
        </authorList>
    </citation>
    <scope>NUCLEOTIDE SEQUENCE [LARGE SCALE GENOMIC DNA]</scope>
    <source>
        <strain evidence="15">JCM 17551</strain>
    </source>
</reference>
<keyword evidence="15" id="KW-1185">Reference proteome</keyword>
<protein>
    <recommendedName>
        <fullName evidence="12">Multifunctional CCA protein</fullName>
    </recommendedName>
    <domain>
        <recommendedName>
            <fullName evidence="12">CCA-adding enzyme</fullName>
            <ecNumber evidence="12">2.7.7.72</ecNumber>
        </recommendedName>
        <alternativeName>
            <fullName evidence="12">CCA tRNA nucleotidyltransferase</fullName>
        </alternativeName>
        <alternativeName>
            <fullName evidence="12">tRNA CCA-pyrophosphorylase</fullName>
        </alternativeName>
        <alternativeName>
            <fullName evidence="12">tRNA adenylyl-/cytidylyl-transferase</fullName>
        </alternativeName>
        <alternativeName>
            <fullName evidence="12">tRNA nucleotidyltransferase</fullName>
        </alternativeName>
        <alternativeName>
            <fullName evidence="12">tRNA-NT</fullName>
        </alternativeName>
    </domain>
    <domain>
        <recommendedName>
            <fullName evidence="12">2'-nucleotidase</fullName>
            <ecNumber evidence="12">3.1.3.-</ecNumber>
        </recommendedName>
    </domain>
    <domain>
        <recommendedName>
            <fullName evidence="12">2',3'-cyclic phosphodiesterase</fullName>
            <ecNumber evidence="12">3.1.4.-</ecNumber>
        </recommendedName>
    </domain>
    <domain>
        <recommendedName>
            <fullName evidence="12">Phosphatase</fullName>
        </recommendedName>
    </domain>
</protein>
<evidence type="ECO:0000259" key="13">
    <source>
        <dbReference type="PROSITE" id="PS51831"/>
    </source>
</evidence>
<keyword evidence="8 12" id="KW-0378">Hydrolase</keyword>
<dbReference type="Gene3D" id="1.10.3090.10">
    <property type="entry name" value="cca-adding enzyme, domain 2"/>
    <property type="match status" value="1"/>
</dbReference>
<dbReference type="Gene3D" id="3.30.460.10">
    <property type="entry name" value="Beta Polymerase, domain 2"/>
    <property type="match status" value="1"/>
</dbReference>
<keyword evidence="7 12" id="KW-0692">RNA repair</keyword>
<evidence type="ECO:0000256" key="2">
    <source>
        <dbReference type="ARBA" id="ARBA00022679"/>
    </source>
</evidence>
<feature type="binding site" evidence="12">
    <location>
        <position position="8"/>
    </location>
    <ligand>
        <name>CTP</name>
        <dbReference type="ChEBI" id="CHEBI:37563"/>
    </ligand>
</feature>
<dbReference type="InterPro" id="IPR003607">
    <property type="entry name" value="HD/PDEase_dom"/>
</dbReference>
<evidence type="ECO:0000256" key="11">
    <source>
        <dbReference type="ARBA" id="ARBA00022884"/>
    </source>
</evidence>
<dbReference type="Pfam" id="PF12627">
    <property type="entry name" value="PolyA_pol_RNAbd"/>
    <property type="match status" value="1"/>
</dbReference>
<dbReference type="InterPro" id="IPR006674">
    <property type="entry name" value="HD_domain"/>
</dbReference>
<dbReference type="InterPro" id="IPR050124">
    <property type="entry name" value="tRNA_CCA-adding_enzyme"/>
</dbReference>
<feature type="binding site" evidence="12">
    <location>
        <position position="140"/>
    </location>
    <ligand>
        <name>ATP</name>
        <dbReference type="ChEBI" id="CHEBI:30616"/>
    </ligand>
</feature>
<comment type="function">
    <text evidence="12">Catalyzes the addition and repair of the essential 3'-terminal CCA sequence in tRNAs without using a nucleic acid template. Adds these three nucleotides in the order of C, C, and A to the tRNA nucleotide-73, using CTP and ATP as substrates and producing inorganic pyrophosphate. tRNA 3'-terminal CCA addition is required both for tRNA processing and repair. Also involved in tRNA surveillance by mediating tandem CCA addition to generate a CCACCA at the 3' terminus of unstable tRNAs. While stable tRNAs receive only 3'-terminal CCA, unstable tRNAs are marked with CCACCA and rapidly degraded.</text>
</comment>
<feature type="binding site" evidence="12">
    <location>
        <position position="91"/>
    </location>
    <ligand>
        <name>ATP</name>
        <dbReference type="ChEBI" id="CHEBI:30616"/>
    </ligand>
</feature>
<evidence type="ECO:0000256" key="4">
    <source>
        <dbReference type="ARBA" id="ARBA00022695"/>
    </source>
</evidence>
<feature type="binding site" evidence="12">
    <location>
        <position position="21"/>
    </location>
    <ligand>
        <name>Mg(2+)</name>
        <dbReference type="ChEBI" id="CHEBI:18420"/>
    </ligand>
</feature>
<accession>A0ABP7LYU7</accession>
<dbReference type="EC" id="2.7.7.72" evidence="12"/>
<dbReference type="SUPFAM" id="SSF81301">
    <property type="entry name" value="Nucleotidyltransferase"/>
    <property type="match status" value="1"/>
</dbReference>
<feature type="binding site" evidence="12">
    <location>
        <position position="140"/>
    </location>
    <ligand>
        <name>CTP</name>
        <dbReference type="ChEBI" id="CHEBI:37563"/>
    </ligand>
</feature>
<feature type="domain" description="HD" evidence="13">
    <location>
        <begin position="228"/>
        <end position="329"/>
    </location>
</feature>
<feature type="binding site" evidence="12">
    <location>
        <position position="137"/>
    </location>
    <ligand>
        <name>ATP</name>
        <dbReference type="ChEBI" id="CHEBI:30616"/>
    </ligand>
</feature>
<keyword evidence="11 12" id="KW-0694">RNA-binding</keyword>
<dbReference type="PIRSF" id="PIRSF000813">
    <property type="entry name" value="CCA_bact"/>
    <property type="match status" value="1"/>
</dbReference>
<comment type="caution">
    <text evidence="14">The sequence shown here is derived from an EMBL/GenBank/DDBJ whole genome shotgun (WGS) entry which is preliminary data.</text>
</comment>
<keyword evidence="4 12" id="KW-0548">Nucleotidyltransferase</keyword>
<dbReference type="HAMAP" id="MF_01261">
    <property type="entry name" value="CCA_bact_type1"/>
    <property type="match status" value="1"/>
</dbReference>
<comment type="catalytic activity">
    <reaction evidence="12">
        <text>a tRNA with a 3' CCA end + 2 CTP + ATP = a tRNA with a 3' CCACCA end + 3 diphosphate</text>
        <dbReference type="Rhea" id="RHEA:76235"/>
        <dbReference type="Rhea" id="RHEA-COMP:10468"/>
        <dbReference type="Rhea" id="RHEA-COMP:18655"/>
        <dbReference type="ChEBI" id="CHEBI:30616"/>
        <dbReference type="ChEBI" id="CHEBI:33019"/>
        <dbReference type="ChEBI" id="CHEBI:37563"/>
        <dbReference type="ChEBI" id="CHEBI:83071"/>
        <dbReference type="ChEBI" id="CHEBI:195187"/>
    </reaction>
</comment>
<keyword evidence="3 12" id="KW-0819">tRNA processing</keyword>
<keyword evidence="1 12" id="KW-0533">Nickel</keyword>
<dbReference type="EC" id="3.1.4.-" evidence="12"/>
<keyword evidence="6 12" id="KW-0547">Nucleotide-binding</keyword>
<dbReference type="Pfam" id="PF01743">
    <property type="entry name" value="PolyA_pol"/>
    <property type="match status" value="1"/>
</dbReference>
<comment type="cofactor">
    <cofactor evidence="12">
        <name>Ni(2+)</name>
        <dbReference type="ChEBI" id="CHEBI:49786"/>
    </cofactor>
    <text evidence="12">Nickel for phosphatase activity.</text>
</comment>